<dbReference type="AlphaFoldDB" id="A0A4V3HFZ8"/>
<keyword evidence="2" id="KW-0808">Transferase</keyword>
<reference evidence="2 3" key="1">
    <citation type="submission" date="2019-03" db="EMBL/GenBank/DDBJ databases">
        <title>Genomic Encyclopedia of Type Strains, Phase IV (KMG-IV): sequencing the most valuable type-strain genomes for metagenomic binning, comparative biology and taxonomic classification.</title>
        <authorList>
            <person name="Goeker M."/>
        </authorList>
    </citation>
    <scope>NUCLEOTIDE SEQUENCE [LARGE SCALE GENOMIC DNA]</scope>
    <source>
        <strain evidence="2 3">DSM 25964</strain>
    </source>
</reference>
<dbReference type="OrthoDB" id="9804948at2"/>
<name>A0A4V3HFZ8_9BACT</name>
<accession>A0A4V3HFZ8</accession>
<dbReference type="GO" id="GO:0016747">
    <property type="term" value="F:acyltransferase activity, transferring groups other than amino-acyl groups"/>
    <property type="evidence" value="ECO:0007669"/>
    <property type="project" value="InterPro"/>
</dbReference>
<dbReference type="Proteomes" id="UP000295066">
    <property type="component" value="Unassembled WGS sequence"/>
</dbReference>
<proteinExistence type="predicted"/>
<dbReference type="InterPro" id="IPR016181">
    <property type="entry name" value="Acyl_CoA_acyltransferase"/>
</dbReference>
<organism evidence="2 3">
    <name type="scientific">Aminivibrio pyruvatiphilus</name>
    <dbReference type="NCBI Taxonomy" id="1005740"/>
    <lineage>
        <taxon>Bacteria</taxon>
        <taxon>Thermotogati</taxon>
        <taxon>Synergistota</taxon>
        <taxon>Synergistia</taxon>
        <taxon>Synergistales</taxon>
        <taxon>Aminobacteriaceae</taxon>
        <taxon>Aminivibrio</taxon>
    </lineage>
</organism>
<dbReference type="EMBL" id="SORI01000016">
    <property type="protein sequence ID" value="TDY57073.1"/>
    <property type="molecule type" value="Genomic_DNA"/>
</dbReference>
<protein>
    <submittedName>
        <fullName evidence="2">Acetyltransferase (GNAT) family protein</fullName>
    </submittedName>
</protein>
<keyword evidence="3" id="KW-1185">Reference proteome</keyword>
<dbReference type="SUPFAM" id="SSF55729">
    <property type="entry name" value="Acyl-CoA N-acyltransferases (Nat)"/>
    <property type="match status" value="1"/>
</dbReference>
<dbReference type="Pfam" id="PF13527">
    <property type="entry name" value="Acetyltransf_9"/>
    <property type="match status" value="1"/>
</dbReference>
<evidence type="ECO:0000259" key="1">
    <source>
        <dbReference type="PROSITE" id="PS51186"/>
    </source>
</evidence>
<dbReference type="CDD" id="cd04301">
    <property type="entry name" value="NAT_SF"/>
    <property type="match status" value="1"/>
</dbReference>
<evidence type="ECO:0000313" key="2">
    <source>
        <dbReference type="EMBL" id="TDY57073.1"/>
    </source>
</evidence>
<gene>
    <name evidence="2" type="ORF">C8D99_11649</name>
</gene>
<dbReference type="RefSeq" id="WP_133958335.1">
    <property type="nucleotide sequence ID" value="NZ_SORI01000016.1"/>
</dbReference>
<dbReference type="PROSITE" id="PS51186">
    <property type="entry name" value="GNAT"/>
    <property type="match status" value="1"/>
</dbReference>
<evidence type="ECO:0000313" key="3">
    <source>
        <dbReference type="Proteomes" id="UP000295066"/>
    </source>
</evidence>
<sequence length="289" mass="32738">MDSDFSLLIGFQDFEPGRRSFNALARKTFGLDFEPWYRSGYWTKQYIPYSLSRDGEVVSSVSVNFMPMTLEGTGLTMVQIGTVMTDSAFRGQGLSRFLMETVLDEWSPKVDEIYLFANDEVLDYYPRFGFRKSGEVQCTASVSTTFPARAEKVDMEQPEHREKVEQAIRGTRSVSRFSMNNAGLAMFYLTGPMKDRVRYDPETGAYLVAAVEGNLLLLDDVFCEEAVDLDHAVTAFGPEVRRVAFGFSPCMDAGLERTACEEEDTTLFVLKNTLDFREKELRFPALSRA</sequence>
<dbReference type="Gene3D" id="3.40.630.30">
    <property type="match status" value="1"/>
</dbReference>
<feature type="domain" description="N-acetyltransferase" evidence="1">
    <location>
        <begin position="9"/>
        <end position="156"/>
    </location>
</feature>
<comment type="caution">
    <text evidence="2">The sequence shown here is derived from an EMBL/GenBank/DDBJ whole genome shotgun (WGS) entry which is preliminary data.</text>
</comment>
<dbReference type="InterPro" id="IPR000182">
    <property type="entry name" value="GNAT_dom"/>
</dbReference>